<dbReference type="EMBL" id="JBHSWU010000017">
    <property type="protein sequence ID" value="MFC6723428.1"/>
    <property type="molecule type" value="Genomic_DNA"/>
</dbReference>
<evidence type="ECO:0000256" key="1">
    <source>
        <dbReference type="SAM" id="Phobius"/>
    </source>
</evidence>
<protein>
    <submittedName>
        <fullName evidence="2">Uncharacterized protein</fullName>
    </submittedName>
</protein>
<name>A0ABD5RVJ6_9EURY</name>
<gene>
    <name evidence="2" type="ORF">ACFQE1_03280</name>
</gene>
<keyword evidence="3" id="KW-1185">Reference proteome</keyword>
<proteinExistence type="predicted"/>
<evidence type="ECO:0000313" key="3">
    <source>
        <dbReference type="Proteomes" id="UP001596328"/>
    </source>
</evidence>
<reference evidence="2 3" key="1">
    <citation type="journal article" date="2019" name="Int. J. Syst. Evol. Microbiol.">
        <title>The Global Catalogue of Microorganisms (GCM) 10K type strain sequencing project: providing services to taxonomists for standard genome sequencing and annotation.</title>
        <authorList>
            <consortium name="The Broad Institute Genomics Platform"/>
            <consortium name="The Broad Institute Genome Sequencing Center for Infectious Disease"/>
            <person name="Wu L."/>
            <person name="Ma J."/>
        </authorList>
    </citation>
    <scope>NUCLEOTIDE SEQUENCE [LARGE SCALE GENOMIC DNA]</scope>
    <source>
        <strain evidence="2 3">NBRC 111368</strain>
    </source>
</reference>
<dbReference type="Proteomes" id="UP001596328">
    <property type="component" value="Unassembled WGS sequence"/>
</dbReference>
<comment type="caution">
    <text evidence="2">The sequence shown here is derived from an EMBL/GenBank/DDBJ whole genome shotgun (WGS) entry which is preliminary data.</text>
</comment>
<evidence type="ECO:0000313" key="2">
    <source>
        <dbReference type="EMBL" id="MFC6723428.1"/>
    </source>
</evidence>
<feature type="transmembrane region" description="Helical" evidence="1">
    <location>
        <begin position="38"/>
        <end position="59"/>
    </location>
</feature>
<keyword evidence="1" id="KW-0472">Membrane</keyword>
<sequence>MRSFEPTPVYPLRQLLAVTGVFVAVIAAVLFAASYPTLVLAALAGAGIAMVSTVVAVDLRRRRGRTRRIVIPGTNVAFEA</sequence>
<feature type="transmembrane region" description="Helical" evidence="1">
    <location>
        <begin position="12"/>
        <end position="32"/>
    </location>
</feature>
<keyword evidence="1" id="KW-1133">Transmembrane helix</keyword>
<dbReference type="AlphaFoldDB" id="A0ABD5RVJ6"/>
<keyword evidence="1" id="KW-0812">Transmembrane</keyword>
<accession>A0ABD5RVJ6</accession>
<organism evidence="2 3">
    <name type="scientific">Halobium palmae</name>
    <dbReference type="NCBI Taxonomy" id="1776492"/>
    <lineage>
        <taxon>Archaea</taxon>
        <taxon>Methanobacteriati</taxon>
        <taxon>Methanobacteriota</taxon>
        <taxon>Stenosarchaea group</taxon>
        <taxon>Halobacteria</taxon>
        <taxon>Halobacteriales</taxon>
        <taxon>Haloferacaceae</taxon>
        <taxon>Halobium</taxon>
    </lineage>
</organism>